<evidence type="ECO:0000313" key="2">
    <source>
        <dbReference type="EMBL" id="KAF2703855.1"/>
    </source>
</evidence>
<proteinExistence type="predicted"/>
<dbReference type="Proteomes" id="UP000799428">
    <property type="component" value="Unassembled WGS sequence"/>
</dbReference>
<feature type="region of interest" description="Disordered" evidence="1">
    <location>
        <begin position="51"/>
        <end position="87"/>
    </location>
</feature>
<name>A0A6G1JUC7_9PLEO</name>
<dbReference type="OrthoDB" id="10458914at2759"/>
<evidence type="ECO:0000256" key="1">
    <source>
        <dbReference type="SAM" id="MobiDB-lite"/>
    </source>
</evidence>
<dbReference type="EMBL" id="MU005785">
    <property type="protein sequence ID" value="KAF2703855.1"/>
    <property type="molecule type" value="Genomic_DNA"/>
</dbReference>
<gene>
    <name evidence="2" type="ORF">K504DRAFT_507766</name>
</gene>
<protein>
    <submittedName>
        <fullName evidence="2">Uncharacterized protein</fullName>
    </submittedName>
</protein>
<keyword evidence="3" id="KW-1185">Reference proteome</keyword>
<feature type="compositionally biased region" description="Basic residues" evidence="1">
    <location>
        <begin position="77"/>
        <end position="87"/>
    </location>
</feature>
<accession>A0A6G1JUC7</accession>
<organism evidence="2 3">
    <name type="scientific">Pleomassaria siparia CBS 279.74</name>
    <dbReference type="NCBI Taxonomy" id="1314801"/>
    <lineage>
        <taxon>Eukaryota</taxon>
        <taxon>Fungi</taxon>
        <taxon>Dikarya</taxon>
        <taxon>Ascomycota</taxon>
        <taxon>Pezizomycotina</taxon>
        <taxon>Dothideomycetes</taxon>
        <taxon>Pleosporomycetidae</taxon>
        <taxon>Pleosporales</taxon>
        <taxon>Pleomassariaceae</taxon>
        <taxon>Pleomassaria</taxon>
    </lineage>
</organism>
<reference evidence="2" key="1">
    <citation type="journal article" date="2020" name="Stud. Mycol.">
        <title>101 Dothideomycetes genomes: a test case for predicting lifestyles and emergence of pathogens.</title>
        <authorList>
            <person name="Haridas S."/>
            <person name="Albert R."/>
            <person name="Binder M."/>
            <person name="Bloem J."/>
            <person name="Labutti K."/>
            <person name="Salamov A."/>
            <person name="Andreopoulos B."/>
            <person name="Baker S."/>
            <person name="Barry K."/>
            <person name="Bills G."/>
            <person name="Bluhm B."/>
            <person name="Cannon C."/>
            <person name="Castanera R."/>
            <person name="Culley D."/>
            <person name="Daum C."/>
            <person name="Ezra D."/>
            <person name="Gonzalez J."/>
            <person name="Henrissat B."/>
            <person name="Kuo A."/>
            <person name="Liang C."/>
            <person name="Lipzen A."/>
            <person name="Lutzoni F."/>
            <person name="Magnuson J."/>
            <person name="Mondo S."/>
            <person name="Nolan M."/>
            <person name="Ohm R."/>
            <person name="Pangilinan J."/>
            <person name="Park H.-J."/>
            <person name="Ramirez L."/>
            <person name="Alfaro M."/>
            <person name="Sun H."/>
            <person name="Tritt A."/>
            <person name="Yoshinaga Y."/>
            <person name="Zwiers L.-H."/>
            <person name="Turgeon B."/>
            <person name="Goodwin S."/>
            <person name="Spatafora J."/>
            <person name="Crous P."/>
            <person name="Grigoriev I."/>
        </authorList>
    </citation>
    <scope>NUCLEOTIDE SEQUENCE</scope>
    <source>
        <strain evidence="2">CBS 279.74</strain>
    </source>
</reference>
<evidence type="ECO:0000313" key="3">
    <source>
        <dbReference type="Proteomes" id="UP000799428"/>
    </source>
</evidence>
<dbReference type="AlphaFoldDB" id="A0A6G1JUC7"/>
<sequence length="87" mass="9637">MSGDPPLATRHCPEYLICADCGTEAFAWIAEIFACPVCNGCDYVEWDSGRFDETTLNSGGKRPRENESSGEEGNVSRHSRKRKPGRL</sequence>